<reference evidence="1" key="1">
    <citation type="submission" date="2022-11" db="EMBL/GenBank/DDBJ databases">
        <title>beta-Carotene-producing bacterium, Jeongeuplla avenae sp. nov., alleviates the salt stress of Arabidopsis seedlings.</title>
        <authorList>
            <person name="Jiang L."/>
            <person name="Lee J."/>
        </authorList>
    </citation>
    <scope>NUCLEOTIDE SEQUENCE</scope>
    <source>
        <strain evidence="1">DY_R2A_6</strain>
    </source>
</reference>
<keyword evidence="2" id="KW-1185">Reference proteome</keyword>
<dbReference type="Proteomes" id="UP001163223">
    <property type="component" value="Chromosome"/>
</dbReference>
<accession>A0ACD4NQA0</accession>
<proteinExistence type="predicted"/>
<dbReference type="EMBL" id="CP113520">
    <property type="protein sequence ID" value="WAJ29009.1"/>
    <property type="molecule type" value="Genomic_DNA"/>
</dbReference>
<evidence type="ECO:0000313" key="1">
    <source>
        <dbReference type="EMBL" id="WAJ29009.1"/>
    </source>
</evidence>
<evidence type="ECO:0000313" key="2">
    <source>
        <dbReference type="Proteomes" id="UP001163223"/>
    </source>
</evidence>
<sequence>MIAAPDSAEPPTVEAVAVELRDEAASLLFAADLARAVKPGDLVSLAGDLGAGKTFLARGLVRALAEAPDLEVPSPTFTLVQAYDECRPPVIHADLYRLADPAEVEELGLADARESGSHVLLVEWLDKAEGRLGAPSLAVALEHAGADGESRRAIVSGDADALARLRRSLAIRDFLRAHGHGTARRRHLTGDASARAYETVETENGGILVLMDSPRRPPGPVIRDGLPYTRLVHVAEDVMPFVAVDEALRTAGFAAPAIHAADLEAGLLLIEHLGTDGVLDAAGAPIPERYDAAVRLLAALHARAWDPRIEIAIAPGTVHTVPVFDPRAMGIEVSLLLDWFLPRMRGRPASAEERARFAAVWDALFEIVGRAEASLVLRDVHSPNLIWRAHETGHRRLGLIDFQDAMIGPAAYDVASLAQDARVDVSPDLEARLVLAYRRARASADTRFDAARFEEAYAIMAAQRATKILGLFVRLDERDGKPHYLRHLPRIRDYMRRSLNHPSLAALRQLYADWSVLDEAPVPPRTTGTRS</sequence>
<gene>
    <name evidence="1" type="primary">tsaE</name>
    <name evidence="1" type="ORF">OXU80_01800</name>
</gene>
<name>A0ACD4NQA0_9HYPH</name>
<organism evidence="1 2">
    <name type="scientific">Antarcticirhabdus aurantiaca</name>
    <dbReference type="NCBI Taxonomy" id="2606717"/>
    <lineage>
        <taxon>Bacteria</taxon>
        <taxon>Pseudomonadati</taxon>
        <taxon>Pseudomonadota</taxon>
        <taxon>Alphaproteobacteria</taxon>
        <taxon>Hyphomicrobiales</taxon>
        <taxon>Aurantimonadaceae</taxon>
        <taxon>Antarcticirhabdus</taxon>
    </lineage>
</organism>
<protein>
    <submittedName>
        <fullName evidence="1">tRNA (Adenosine(37)-N6)-threonylcarbamoyltransferase complex ATPase subunit type 1 TsaE</fullName>
    </submittedName>
</protein>